<evidence type="ECO:0000256" key="1">
    <source>
        <dbReference type="SAM" id="MobiDB-lite"/>
    </source>
</evidence>
<feature type="region of interest" description="Disordered" evidence="1">
    <location>
        <begin position="160"/>
        <end position="190"/>
    </location>
</feature>
<evidence type="ECO:0000313" key="2">
    <source>
        <dbReference type="EMBL" id="TEB32806.1"/>
    </source>
</evidence>
<proteinExistence type="predicted"/>
<dbReference type="EMBL" id="QPFP01000014">
    <property type="protein sequence ID" value="TEB32806.1"/>
    <property type="molecule type" value="Genomic_DNA"/>
</dbReference>
<dbReference type="AlphaFoldDB" id="A0A4Y7TF60"/>
<evidence type="ECO:0000313" key="3">
    <source>
        <dbReference type="Proteomes" id="UP000298030"/>
    </source>
</evidence>
<name>A0A4Y7TF60_COPMI</name>
<reference evidence="2 3" key="1">
    <citation type="journal article" date="2019" name="Nat. Ecol. Evol.">
        <title>Megaphylogeny resolves global patterns of mushroom evolution.</title>
        <authorList>
            <person name="Varga T."/>
            <person name="Krizsan K."/>
            <person name="Foldi C."/>
            <person name="Dima B."/>
            <person name="Sanchez-Garcia M."/>
            <person name="Sanchez-Ramirez S."/>
            <person name="Szollosi G.J."/>
            <person name="Szarkandi J.G."/>
            <person name="Papp V."/>
            <person name="Albert L."/>
            <person name="Andreopoulos W."/>
            <person name="Angelini C."/>
            <person name="Antonin V."/>
            <person name="Barry K.W."/>
            <person name="Bougher N.L."/>
            <person name="Buchanan P."/>
            <person name="Buyck B."/>
            <person name="Bense V."/>
            <person name="Catcheside P."/>
            <person name="Chovatia M."/>
            <person name="Cooper J."/>
            <person name="Damon W."/>
            <person name="Desjardin D."/>
            <person name="Finy P."/>
            <person name="Geml J."/>
            <person name="Haridas S."/>
            <person name="Hughes K."/>
            <person name="Justo A."/>
            <person name="Karasinski D."/>
            <person name="Kautmanova I."/>
            <person name="Kiss B."/>
            <person name="Kocsube S."/>
            <person name="Kotiranta H."/>
            <person name="LaButti K.M."/>
            <person name="Lechner B.E."/>
            <person name="Liimatainen K."/>
            <person name="Lipzen A."/>
            <person name="Lukacs Z."/>
            <person name="Mihaltcheva S."/>
            <person name="Morgado L.N."/>
            <person name="Niskanen T."/>
            <person name="Noordeloos M.E."/>
            <person name="Ohm R.A."/>
            <person name="Ortiz-Santana B."/>
            <person name="Ovrebo C."/>
            <person name="Racz N."/>
            <person name="Riley R."/>
            <person name="Savchenko A."/>
            <person name="Shiryaev A."/>
            <person name="Soop K."/>
            <person name="Spirin V."/>
            <person name="Szebenyi C."/>
            <person name="Tomsovsky M."/>
            <person name="Tulloss R.E."/>
            <person name="Uehling J."/>
            <person name="Grigoriev I.V."/>
            <person name="Vagvolgyi C."/>
            <person name="Papp T."/>
            <person name="Martin F.M."/>
            <person name="Miettinen O."/>
            <person name="Hibbett D.S."/>
            <person name="Nagy L.G."/>
        </authorList>
    </citation>
    <scope>NUCLEOTIDE SEQUENCE [LARGE SCALE GENOMIC DNA]</scope>
    <source>
        <strain evidence="2 3">FP101781</strain>
    </source>
</reference>
<keyword evidence="3" id="KW-1185">Reference proteome</keyword>
<gene>
    <name evidence="2" type="ORF">FA13DRAFT_1838039</name>
</gene>
<organism evidence="2 3">
    <name type="scientific">Coprinellus micaceus</name>
    <name type="common">Glistening ink-cap mushroom</name>
    <name type="synonym">Coprinus micaceus</name>
    <dbReference type="NCBI Taxonomy" id="71717"/>
    <lineage>
        <taxon>Eukaryota</taxon>
        <taxon>Fungi</taxon>
        <taxon>Dikarya</taxon>
        <taxon>Basidiomycota</taxon>
        <taxon>Agaricomycotina</taxon>
        <taxon>Agaricomycetes</taxon>
        <taxon>Agaricomycetidae</taxon>
        <taxon>Agaricales</taxon>
        <taxon>Agaricineae</taxon>
        <taxon>Psathyrellaceae</taxon>
        <taxon>Coprinellus</taxon>
    </lineage>
</organism>
<accession>A0A4Y7TF60</accession>
<evidence type="ECO:0008006" key="4">
    <source>
        <dbReference type="Google" id="ProtNLM"/>
    </source>
</evidence>
<comment type="caution">
    <text evidence="2">The sequence shown here is derived from an EMBL/GenBank/DDBJ whole genome shotgun (WGS) entry which is preliminary data.</text>
</comment>
<feature type="region of interest" description="Disordered" evidence="1">
    <location>
        <begin position="343"/>
        <end position="376"/>
    </location>
</feature>
<dbReference type="OrthoDB" id="2901049at2759"/>
<dbReference type="Proteomes" id="UP000298030">
    <property type="component" value="Unassembled WGS sequence"/>
</dbReference>
<protein>
    <recommendedName>
        <fullName evidence="4">F-box domain-containing protein</fullName>
    </recommendedName>
</protein>
<sequence length="542" mass="59935">MTLHLFGLPGELLLKIFKLLDFRALRVLARTSVYTNAIAIPILIDMSCPEIQTEGSCRITSISEYTTYPFRLAFSLPAIPLKALEVNIVTSHYNLIKGLQGVRDILARVAPGIEKARISFAVSQWGRVERTKQGVERSVWTKEISSILGRLVEGGAVSRRLSSGGDDVNDTPRISRARNPPAEASIHPPAYLPQDGEIGVAGPNPPFKPSKGCGGTQEVALYHCDCLFQTFILGRTLSFVNSLSHTLRSLTMESRTLSTEDWHQVLTTVSLPRLSSCRFAARRTDQFDTLHSTSKSIDSIDVFSFLGRHRTITAFRFFREVSEEARYRPLNLPGSSLGASASYRSSSNGIGKQHPATKPSFRPSIHSTSNRASCQKERRKLIQRTCNSASVSFTTSTTQGGLQSLTRLGIDSCTYTATGSFTLLDLLFVDPNLTFDPLLHRHPSSPAPVVHPRCHFGIDQSGRTRPRFDYADDETRTIFRGFEILFPIATDFRFGSLKTGVWGSLKKEAMRNEIARACPSLKRIHLGWTASGTSDAVVNLDQ</sequence>